<keyword evidence="3" id="KW-1185">Reference proteome</keyword>
<dbReference type="OrthoDB" id="3062275at2759"/>
<dbReference type="Proteomes" id="UP000054270">
    <property type="component" value="Unassembled WGS sequence"/>
</dbReference>
<dbReference type="STRING" id="945553.A0A0D2LPG8"/>
<feature type="domain" description="JmjC" evidence="1">
    <location>
        <begin position="51"/>
        <end position="216"/>
    </location>
</feature>
<gene>
    <name evidence="2" type="ORF">HYPSUDRAFT_210248</name>
</gene>
<dbReference type="SUPFAM" id="SSF51197">
    <property type="entry name" value="Clavaminate synthase-like"/>
    <property type="match status" value="1"/>
</dbReference>
<proteinExistence type="predicted"/>
<dbReference type="Gene3D" id="2.60.120.650">
    <property type="entry name" value="Cupin"/>
    <property type="match status" value="1"/>
</dbReference>
<evidence type="ECO:0000259" key="1">
    <source>
        <dbReference type="PROSITE" id="PS51184"/>
    </source>
</evidence>
<name>A0A0D2LPG8_HYPSF</name>
<dbReference type="EMBL" id="KN818008">
    <property type="protein sequence ID" value="KJA12673.1"/>
    <property type="molecule type" value="Genomic_DNA"/>
</dbReference>
<evidence type="ECO:0000313" key="2">
    <source>
        <dbReference type="EMBL" id="KJA12673.1"/>
    </source>
</evidence>
<dbReference type="PROSITE" id="PS51184">
    <property type="entry name" value="JMJC"/>
    <property type="match status" value="1"/>
</dbReference>
<organism evidence="2 3">
    <name type="scientific">Hypholoma sublateritium (strain FD-334 SS-4)</name>
    <dbReference type="NCBI Taxonomy" id="945553"/>
    <lineage>
        <taxon>Eukaryota</taxon>
        <taxon>Fungi</taxon>
        <taxon>Dikarya</taxon>
        <taxon>Basidiomycota</taxon>
        <taxon>Agaricomycotina</taxon>
        <taxon>Agaricomycetes</taxon>
        <taxon>Agaricomycetidae</taxon>
        <taxon>Agaricales</taxon>
        <taxon>Agaricineae</taxon>
        <taxon>Strophariaceae</taxon>
        <taxon>Hypholoma</taxon>
    </lineage>
</organism>
<protein>
    <recommendedName>
        <fullName evidence="1">JmjC domain-containing protein</fullName>
    </recommendedName>
</protein>
<accession>A0A0D2LPG8</accession>
<dbReference type="AlphaFoldDB" id="A0A0D2LPG8"/>
<reference evidence="3" key="1">
    <citation type="submission" date="2014-04" db="EMBL/GenBank/DDBJ databases">
        <title>Evolutionary Origins and Diversification of the Mycorrhizal Mutualists.</title>
        <authorList>
            <consortium name="DOE Joint Genome Institute"/>
            <consortium name="Mycorrhizal Genomics Consortium"/>
            <person name="Kohler A."/>
            <person name="Kuo A."/>
            <person name="Nagy L.G."/>
            <person name="Floudas D."/>
            <person name="Copeland A."/>
            <person name="Barry K.W."/>
            <person name="Cichocki N."/>
            <person name="Veneault-Fourrey C."/>
            <person name="LaButti K."/>
            <person name="Lindquist E.A."/>
            <person name="Lipzen A."/>
            <person name="Lundell T."/>
            <person name="Morin E."/>
            <person name="Murat C."/>
            <person name="Riley R."/>
            <person name="Ohm R."/>
            <person name="Sun H."/>
            <person name="Tunlid A."/>
            <person name="Henrissat B."/>
            <person name="Grigoriev I.V."/>
            <person name="Hibbett D.S."/>
            <person name="Martin F."/>
        </authorList>
    </citation>
    <scope>NUCLEOTIDE SEQUENCE [LARGE SCALE GENOMIC DNA]</scope>
    <source>
        <strain evidence="3">FD-334 SS-4</strain>
    </source>
</reference>
<dbReference type="InterPro" id="IPR003347">
    <property type="entry name" value="JmjC_dom"/>
</dbReference>
<sequence length="263" mass="29327">MRHKKKNFEEALLELAPLTWVTGIQDLSIPEGPERTRIGTVADILKASQSPDSKILNGLSFQDPWAGIRRSSFSSDAHALCTVYNQEGWTKKAPSIDHLRWNLAATKDSFHGWHIDSDGYGTFVNVISGSKWWIVARPKNRHNIDAFNNTLAFLDGLSPDDIETEAILLQPGSELIMRPNTLHAVYTPENAVCRGGHFYATSTMQDTFAGLVHTLICELIITNSSYAESRSILAEMINFYHTALVKEAITNGQSLAMFDIFKC</sequence>
<evidence type="ECO:0000313" key="3">
    <source>
        <dbReference type="Proteomes" id="UP000054270"/>
    </source>
</evidence>